<dbReference type="VEuPathDB" id="VectorBase:AFUN2_006996"/>
<dbReference type="EnsemblMetazoa" id="AFUN012045-RA">
    <property type="protein sequence ID" value="AFUN012045-PA"/>
    <property type="gene ID" value="AFUN012045"/>
</dbReference>
<dbReference type="PANTHER" id="PTHR47331:SF5">
    <property type="entry name" value="RIBONUCLEASE H"/>
    <property type="match status" value="1"/>
</dbReference>
<reference evidence="2" key="1">
    <citation type="submission" date="2020-05" db="UniProtKB">
        <authorList>
            <consortium name="EnsemblMetazoa"/>
        </authorList>
    </citation>
    <scope>IDENTIFICATION</scope>
    <source>
        <strain evidence="2">FUMOZ</strain>
    </source>
</reference>
<protein>
    <submittedName>
        <fullName evidence="2">DUF5641 domain-containing protein</fullName>
    </submittedName>
</protein>
<dbReference type="InterPro" id="IPR040676">
    <property type="entry name" value="DUF5641"/>
</dbReference>
<evidence type="ECO:0000313" key="2">
    <source>
        <dbReference type="EnsemblMetazoa" id="AFUN012045-PA"/>
    </source>
</evidence>
<dbReference type="STRING" id="62324.A0A182S0G2"/>
<name>A0A182S0G2_ANOFN</name>
<dbReference type="Pfam" id="PF18701">
    <property type="entry name" value="DUF5641"/>
    <property type="match status" value="1"/>
</dbReference>
<dbReference type="PANTHER" id="PTHR47331">
    <property type="entry name" value="PHD-TYPE DOMAIN-CONTAINING PROTEIN"/>
    <property type="match status" value="1"/>
</dbReference>
<accession>A0A182S0G2</accession>
<dbReference type="VEuPathDB" id="VectorBase:AFUN012045"/>
<dbReference type="VEuPathDB" id="VectorBase:AFUN2_001256"/>
<dbReference type="AlphaFoldDB" id="A0A182S0G2"/>
<feature type="domain" description="DUF5641" evidence="1">
    <location>
        <begin position="384"/>
        <end position="457"/>
    </location>
</feature>
<organism evidence="2">
    <name type="scientific">Anopheles funestus</name>
    <name type="common">African malaria mosquito</name>
    <dbReference type="NCBI Taxonomy" id="62324"/>
    <lineage>
        <taxon>Eukaryota</taxon>
        <taxon>Metazoa</taxon>
        <taxon>Ecdysozoa</taxon>
        <taxon>Arthropoda</taxon>
        <taxon>Hexapoda</taxon>
        <taxon>Insecta</taxon>
        <taxon>Pterygota</taxon>
        <taxon>Neoptera</taxon>
        <taxon>Endopterygota</taxon>
        <taxon>Diptera</taxon>
        <taxon>Nematocera</taxon>
        <taxon>Culicoidea</taxon>
        <taxon>Culicidae</taxon>
        <taxon>Anophelinae</taxon>
        <taxon>Anopheles</taxon>
    </lineage>
</organism>
<proteinExistence type="predicted"/>
<sequence>MAGSNKVNQEPFTRARSTEVISSLPNAKVVWDEHSRSFHHVMEEINAAPEPRKPESDVVQRLKSVLETFVQRINRDNNPQGARRENGTTSSSIAVQDGTLNVSQSQVLARRSVMRLQQALKGDALKAVQGRLRNAANLKEVMEELKTSFGRPEIIVQTVLSQIRRQVPPKTEKLESLIQFAISVDEMCATVRTNGVEDRYDGPLLDELIGCLPPMVKLMWGLHRITLSKVNLAAFGKWMQTIKQAAQSVTNPAAHSDRNNKYFHTHVTNSPSQNTTEAKCACENGCAQLYECDSYWQKSIADRWNIVKKNYLCKRCLRKHPALCKETSACGKEGCTAKLHPSLHNKAECLEHRIAKDEKPRMMMEQVLKDHIEKGYVRKRKRVASYLPTLTRRSKWFQPQLPLREGDRVLLVDDALPRGCWPMLRISLLPSKDGVVRSVHVQLGTRKILERPAVKISCVNVEPHGGV</sequence>
<evidence type="ECO:0000259" key="1">
    <source>
        <dbReference type="Pfam" id="PF18701"/>
    </source>
</evidence>